<dbReference type="AlphaFoldDB" id="A0AAE9GSZ7"/>
<evidence type="ECO:0000313" key="2">
    <source>
        <dbReference type="EMBL" id="TCP07366.1"/>
    </source>
</evidence>
<reference evidence="3" key="3">
    <citation type="journal article" date="2022" name="Res Sq">
        <title>Evolution of multicellular longitudinally dividing oral cavity symbionts (Neisseriaceae).</title>
        <authorList>
            <person name="Nyongesa S."/>
            <person name="Weber P."/>
            <person name="Bernet E."/>
            <person name="Pullido F."/>
            <person name="Nieckarz M."/>
            <person name="Delaby M."/>
            <person name="Nieves C."/>
            <person name="Viehboeck T."/>
            <person name="Krause N."/>
            <person name="Rivera-Millot A."/>
            <person name="Nakamura A."/>
            <person name="Vischer N."/>
            <person name="VanNieuwenhze M."/>
            <person name="Brun Y."/>
            <person name="Cava F."/>
            <person name="Bulgheresi S."/>
            <person name="Veyrier F."/>
        </authorList>
    </citation>
    <scope>NUCLEOTIDE SEQUENCE</scope>
    <source>
        <strain evidence="3">1258/02</strain>
    </source>
</reference>
<dbReference type="EMBL" id="SLXE01000008">
    <property type="protein sequence ID" value="TCP07366.1"/>
    <property type="molecule type" value="Genomic_DNA"/>
</dbReference>
<dbReference type="KEGG" id="usu:LVJ78_11865"/>
<keyword evidence="1" id="KW-1133">Transmembrane helix</keyword>
<feature type="transmembrane region" description="Helical" evidence="1">
    <location>
        <begin position="7"/>
        <end position="24"/>
    </location>
</feature>
<keyword evidence="1" id="KW-0472">Membrane</keyword>
<evidence type="ECO:0000313" key="5">
    <source>
        <dbReference type="Proteomes" id="UP000829756"/>
    </source>
</evidence>
<name>A0AAE9GSZ7_9NEIS</name>
<gene>
    <name evidence="2" type="ORF">EV680_10888</name>
    <name evidence="3" type="ORF">LVJ78_11865</name>
</gene>
<proteinExistence type="predicted"/>
<dbReference type="Proteomes" id="UP000829756">
    <property type="component" value="Chromosome"/>
</dbReference>
<reference evidence="2 4" key="1">
    <citation type="submission" date="2019-03" db="EMBL/GenBank/DDBJ databases">
        <title>Genomic Encyclopedia of Type Strains, Phase IV (KMG-IV): sequencing the most valuable type-strain genomes for metagenomic binning, comparative biology and taxonomic classification.</title>
        <authorList>
            <person name="Goeker M."/>
        </authorList>
    </citation>
    <scope>NUCLEOTIDE SEQUENCE [LARGE SCALE GENOMIC DNA]</scope>
    <source>
        <strain evidence="2 4">DSM 17474</strain>
    </source>
</reference>
<reference evidence="3" key="2">
    <citation type="submission" date="2021-12" db="EMBL/GenBank/DDBJ databases">
        <authorList>
            <person name="Veyrier F.J."/>
        </authorList>
    </citation>
    <scope>NUCLEOTIDE SEQUENCE</scope>
    <source>
        <strain evidence="3">1258/02</strain>
    </source>
</reference>
<dbReference type="Proteomes" id="UP000294721">
    <property type="component" value="Unassembled WGS sequence"/>
</dbReference>
<evidence type="ECO:0000313" key="3">
    <source>
        <dbReference type="EMBL" id="UOO79355.1"/>
    </source>
</evidence>
<keyword evidence="4" id="KW-1185">Reference proteome</keyword>
<dbReference type="RefSeq" id="WP_132953537.1">
    <property type="nucleotide sequence ID" value="NZ_CP091507.1"/>
</dbReference>
<feature type="transmembrane region" description="Helical" evidence="1">
    <location>
        <begin position="30"/>
        <end position="48"/>
    </location>
</feature>
<protein>
    <submittedName>
        <fullName evidence="2">Peptidase M50B-like protein</fullName>
    </submittedName>
</protein>
<accession>A0AAE9GSZ7</accession>
<evidence type="ECO:0000256" key="1">
    <source>
        <dbReference type="SAM" id="Phobius"/>
    </source>
</evidence>
<organism evidence="3 5">
    <name type="scientific">Uruburuella suis</name>
    <dbReference type="NCBI Taxonomy" id="252130"/>
    <lineage>
        <taxon>Bacteria</taxon>
        <taxon>Pseudomonadati</taxon>
        <taxon>Pseudomonadota</taxon>
        <taxon>Betaproteobacteria</taxon>
        <taxon>Neisseriales</taxon>
        <taxon>Neisseriaceae</taxon>
        <taxon>Uruburuella</taxon>
    </lineage>
</organism>
<sequence length="141" mass="15918">MLSITTLIIAAVFFIILLLVSIFVPNPITWLMTLALGAVFYFILWPKYQGQQQAVRQGVEIQAAVQEVRHWNQKRSDTIVDRYEIIAVAPNPQNGKMQQFVSPPMGEDPAPYLGNSIKVTVDWANPKAYVMDISFLPFAVH</sequence>
<keyword evidence="1" id="KW-0812">Transmembrane</keyword>
<evidence type="ECO:0000313" key="4">
    <source>
        <dbReference type="Proteomes" id="UP000294721"/>
    </source>
</evidence>
<dbReference type="EMBL" id="CP091507">
    <property type="protein sequence ID" value="UOO79355.1"/>
    <property type="molecule type" value="Genomic_DNA"/>
</dbReference>